<dbReference type="STRING" id="102285.A0A158QGH4"/>
<feature type="coiled-coil region" evidence="4">
    <location>
        <begin position="1195"/>
        <end position="1229"/>
    </location>
</feature>
<keyword evidence="3" id="KW-0505">Motor protein</keyword>
<dbReference type="InterPro" id="IPR006594">
    <property type="entry name" value="LisH"/>
</dbReference>
<dbReference type="InterPro" id="IPR027417">
    <property type="entry name" value="P-loop_NTPase"/>
</dbReference>
<dbReference type="Proteomes" id="UP000278807">
    <property type="component" value="Unassembled WGS sequence"/>
</dbReference>
<feature type="compositionally biased region" description="Polar residues" evidence="5">
    <location>
        <begin position="307"/>
        <end position="321"/>
    </location>
</feature>
<dbReference type="EMBL" id="UZAE01000017">
    <property type="protein sequence ID" value="VDN95938.1"/>
    <property type="molecule type" value="Genomic_DNA"/>
</dbReference>
<dbReference type="SUPFAM" id="SSF52540">
    <property type="entry name" value="P-loop containing nucleoside triphosphate hydrolases"/>
    <property type="match status" value="2"/>
</dbReference>
<name>A0A158QGH4_RODNA</name>
<dbReference type="GO" id="GO:0007018">
    <property type="term" value="P:microtubule-based movement"/>
    <property type="evidence" value="ECO:0007669"/>
    <property type="project" value="InterPro"/>
</dbReference>
<dbReference type="WBParaSite" id="HNAJ_0000007801-mRNA-1">
    <property type="protein sequence ID" value="HNAJ_0000007801-mRNA-1"/>
    <property type="gene ID" value="HNAJ_0000007801"/>
</dbReference>
<protein>
    <submittedName>
        <fullName evidence="10">Kinesin-like protein</fullName>
    </submittedName>
</protein>
<feature type="region of interest" description="Disordered" evidence="5">
    <location>
        <begin position="1266"/>
        <end position="1290"/>
    </location>
</feature>
<evidence type="ECO:0000259" key="6">
    <source>
        <dbReference type="PROSITE" id="PS50067"/>
    </source>
</evidence>
<dbReference type="InterPro" id="IPR006595">
    <property type="entry name" value="CTLH_C"/>
</dbReference>
<feature type="domain" description="Kinesin motor" evidence="6">
    <location>
        <begin position="820"/>
        <end position="1152"/>
    </location>
</feature>
<dbReference type="PROSITE" id="PS50896">
    <property type="entry name" value="LISH"/>
    <property type="match status" value="1"/>
</dbReference>
<dbReference type="SMART" id="SM00129">
    <property type="entry name" value="KISc"/>
    <property type="match status" value="2"/>
</dbReference>
<accession>A0A158QGH4</accession>
<dbReference type="PRINTS" id="PR00380">
    <property type="entry name" value="KINESINHEAVY"/>
</dbReference>
<dbReference type="OrthoDB" id="187712at2759"/>
<dbReference type="Gene3D" id="3.40.850.10">
    <property type="entry name" value="Kinesin motor domain"/>
    <property type="match status" value="2"/>
</dbReference>
<dbReference type="InterPro" id="IPR019821">
    <property type="entry name" value="Kinesin_motor_CS"/>
</dbReference>
<dbReference type="PROSITE" id="PS50067">
    <property type="entry name" value="KINESIN_MOTOR_2"/>
    <property type="match status" value="2"/>
</dbReference>
<reference evidence="8 9" key="2">
    <citation type="submission" date="2018-11" db="EMBL/GenBank/DDBJ databases">
        <authorList>
            <consortium name="Pathogen Informatics"/>
        </authorList>
    </citation>
    <scope>NUCLEOTIDE SEQUENCE [LARGE SCALE GENOMIC DNA]</scope>
</reference>
<keyword evidence="4" id="KW-0175">Coiled coil</keyword>
<keyword evidence="2 3" id="KW-0067">ATP-binding</keyword>
<feature type="domain" description="CTLH" evidence="7">
    <location>
        <begin position="2245"/>
        <end position="2303"/>
    </location>
</feature>
<organism evidence="10">
    <name type="scientific">Rodentolepis nana</name>
    <name type="common">Dwarf tapeworm</name>
    <name type="synonym">Hymenolepis nana</name>
    <dbReference type="NCBI Taxonomy" id="102285"/>
    <lineage>
        <taxon>Eukaryota</taxon>
        <taxon>Metazoa</taxon>
        <taxon>Spiralia</taxon>
        <taxon>Lophotrochozoa</taxon>
        <taxon>Platyhelminthes</taxon>
        <taxon>Cestoda</taxon>
        <taxon>Eucestoda</taxon>
        <taxon>Cyclophyllidea</taxon>
        <taxon>Hymenolepididae</taxon>
        <taxon>Rodentolepis</taxon>
    </lineage>
</organism>
<dbReference type="InterPro" id="IPR057749">
    <property type="entry name" value="WDR47_COR"/>
</dbReference>
<keyword evidence="9" id="KW-1185">Reference proteome</keyword>
<evidence type="ECO:0000256" key="3">
    <source>
        <dbReference type="PROSITE-ProRule" id="PRU00283"/>
    </source>
</evidence>
<dbReference type="GO" id="GO:0003777">
    <property type="term" value="F:microtubule motor activity"/>
    <property type="evidence" value="ECO:0007669"/>
    <property type="project" value="InterPro"/>
</dbReference>
<dbReference type="Pfam" id="PF25602">
    <property type="entry name" value="WDR47_COR"/>
    <property type="match status" value="1"/>
</dbReference>
<evidence type="ECO:0000256" key="5">
    <source>
        <dbReference type="SAM" id="MobiDB-lite"/>
    </source>
</evidence>
<dbReference type="GO" id="GO:0005524">
    <property type="term" value="F:ATP binding"/>
    <property type="evidence" value="ECO:0007669"/>
    <property type="project" value="UniProtKB-UniRule"/>
</dbReference>
<dbReference type="InterPro" id="IPR001752">
    <property type="entry name" value="Kinesin_motor_dom"/>
</dbReference>
<gene>
    <name evidence="8" type="ORF">HNAJ_LOCUS79</name>
</gene>
<reference evidence="10" key="1">
    <citation type="submission" date="2016-04" db="UniProtKB">
        <authorList>
            <consortium name="WormBaseParasite"/>
        </authorList>
    </citation>
    <scope>IDENTIFICATION</scope>
</reference>
<dbReference type="InterPro" id="IPR036961">
    <property type="entry name" value="Kinesin_motor_dom_sf"/>
</dbReference>
<keyword evidence="1 3" id="KW-0547">Nucleotide-binding</keyword>
<dbReference type="PROSITE" id="PS00411">
    <property type="entry name" value="KINESIN_MOTOR_1"/>
    <property type="match status" value="1"/>
</dbReference>
<feature type="region of interest" description="Disordered" evidence="5">
    <location>
        <begin position="299"/>
        <end position="325"/>
    </location>
</feature>
<feature type="region of interest" description="Disordered" evidence="5">
    <location>
        <begin position="2077"/>
        <end position="2098"/>
    </location>
</feature>
<dbReference type="SMART" id="SM00668">
    <property type="entry name" value="CTLH"/>
    <property type="match status" value="1"/>
</dbReference>
<feature type="coiled-coil region" evidence="4">
    <location>
        <begin position="581"/>
        <end position="608"/>
    </location>
</feature>
<evidence type="ECO:0000313" key="8">
    <source>
        <dbReference type="EMBL" id="VDN95938.1"/>
    </source>
</evidence>
<evidence type="ECO:0000313" key="9">
    <source>
        <dbReference type="Proteomes" id="UP000278807"/>
    </source>
</evidence>
<evidence type="ECO:0000256" key="1">
    <source>
        <dbReference type="ARBA" id="ARBA00022741"/>
    </source>
</evidence>
<feature type="domain" description="Kinesin motor" evidence="6">
    <location>
        <begin position="12"/>
        <end position="381"/>
    </location>
</feature>
<evidence type="ECO:0000256" key="4">
    <source>
        <dbReference type="SAM" id="Coils"/>
    </source>
</evidence>
<dbReference type="PROSITE" id="PS50897">
    <property type="entry name" value="CTLH"/>
    <property type="match status" value="1"/>
</dbReference>
<feature type="binding site" evidence="3">
    <location>
        <begin position="104"/>
        <end position="111"/>
    </location>
    <ligand>
        <name>ATP</name>
        <dbReference type="ChEBI" id="CHEBI:30616"/>
    </ligand>
</feature>
<feature type="binding site" evidence="3">
    <location>
        <begin position="888"/>
        <end position="895"/>
    </location>
    <ligand>
        <name>ATP</name>
        <dbReference type="ChEBI" id="CHEBI:30616"/>
    </ligand>
</feature>
<dbReference type="Pfam" id="PF00225">
    <property type="entry name" value="Kinesin"/>
    <property type="match status" value="2"/>
</dbReference>
<comment type="similarity">
    <text evidence="3">Belongs to the TRAFAC class myosin-kinesin ATPase superfamily. Kinesin family.</text>
</comment>
<dbReference type="PANTHER" id="PTHR47117">
    <property type="entry name" value="STAR-RELATED LIPID TRANSFER PROTEIN 9"/>
    <property type="match status" value="1"/>
</dbReference>
<proteinExistence type="inferred from homology"/>
<evidence type="ECO:0000256" key="2">
    <source>
        <dbReference type="ARBA" id="ARBA00022840"/>
    </source>
</evidence>
<sequence>MLAEGKAGYSRGITTAVRIRPFSANELRMRNSVQAVQCPQPGKVKCTRRDCRPIEFCVNHTFWSFGDESIEEKNESQKEVYETLALPLLEKALGGYNACLFAYGITSSGKTHSMHGSPEYPGIVPRIVFDLFSRTKGGDQSGVYELKFSYFEIYNERIYDLLIDNHYQKSLIIREDPIKGPYVQNLTMPTVTSPEEVYEWLRQGDARRKFAETDFNSQSSRSHSIVDSSKGTLLENVLSSKLNLVDLAGCERQSWTSSIGERLTEACQINKSLFTLGLVISQLSGEYNQMFHSKSCVRLSHPRATSEPRTPSPRMTNLSSLRGRRQTTAHVSYRDSLLTRILKDSLGGNSVTTMLATISPSSLRIDDTISTLQYAIRAKSVFNKAIVNEDPKGRLIRELRAEIADLKRVIQEASMPQSPFTSHIRRLQAALYSHERTIDELRKVGSFLITLLYLVFFSGTPLRRRTRSIDNDASSQNFFPLSRGRVKKDSGIETEDCLEPFESISSSLSTNEAVQYLDFEDGDKLQSGRNELQIYDKSTSVGEDKQLSSMKRIIYRSEAITRNNASSNTDDDIIVLEKSKFSSMIEEIAALKSKLSMAEKQEDMLKSRLDVKKRGVASSTNDLGYRVISEDEYSCLVHEYNEMRHRLKYLESRKFLNPSTLTFDNSSEEIRSELEDIIETSGFSEIGLKSPNLEVGESNSADVSFPQINNPLEVKFLERRKQLLEKRDIPEIEFRPRRDEEVLSDEEFNGVLSRIEELKMKLRRLEEETATVLPQSDVEIIEDLTHQPQERILATTIVNIVVVGSIAYWLYKEIEADGNKLAVDCSKPGEVKCMKTGSQSLSFSVDHVFNDTYPVNSNQSQKDVYETLAVPLLQKALLGYNACLFAYGVTSSGKTHSIYGTPSSPGIVPRIIEDLFDYVRQKKEHNASFSVKFSYFEIYNEKIYDLLQDKNPAPKLRVREDPLEGPYIQDLVQPVVHSPAEVHDWLRKGDSRRKVAATEMNANSSRSHTIVSFYFTKRELASFSKKATVESVIKSKLSLVDLAGSERQSLYNSVGERLAEACQINKSLFTLGRVIYQLSAEPSSGFSANSATPLSSKRKNHVSYRDSLLTWILKDSLGGNSVTTMLATVSPSSLRAEDTISTLQHVIRAKRIVNQAKVNEDPSGVIIRELKAQVEKLQQCHKEASTPNSPLHGQIKSLENLLKTREREVAELTRELTERTLDCERLKAEAILRSTSTETISQSLFPDDMDPDDLVETPIKRPRYCDERDSGAYSDISRPIPDGSEKNDFSVQTDSIAKADDVTTIDSLSRTVLNEVSSAPLPEFHDVSMNTDELFKTIPLEEYEKLISKIEVLETYFKVEKVNKSVEAREEDFGLCVLPSEQIEALNGMIRNQSRSADISNEEMNMTTSSSWNEDHVIPLKEFSQLMEDLYNTQQRIHELEVEKHIRLFNLTDASTNTSADIEVISSSALNKFQEKIKHLESVITTLTNVSRHDVSTCSADLDYKILSRQEYKVMKHELETIRSRKYNNATTLTTLQGDVSPISEVESLNKKIEDLQKELRDLTNTPQNCDMPADSIDFDYAFFDISTNQAIAHDFSRPTDAKRYVESATLTDAELEFIPRSELEALRSDLHCLKSQLETYTKIETREVATCSTDLHFKTVGCIDHSQITDEMNSMRDRLSIGSKKCIDSTTSADNALEVSHKSEPFDIKEQFQILEPSTNVSKCEVGTSSCDLGYEVLSKSIYESMSTRLALIDAKRFTDSATQSQEGFMVVPVSELSKLEVQAQALYALMNIRKRDSSTCTTDLDLEVIPRTELEKISSDLEAASSRLACIDAKKFINASIMTEEHVEVLPQAEFKAMMERMQHTDSQLRTLYEVVKMEPFEQDSGSQPTRIIENVIQMRKRLADFESRVFVDASTEINDYDLGVTVLSTNFFNELYQRQYRLREKLKCLKPKVSKDDTSALTEESSDCDFETLLGRIDDLKAVVEKCQATVDDVEKSLVVEDKSKQEQATVSEQALTDNEITSDTTTSRFLGYVPKRMDDYVLNRVKYFENLQACGDSTILSRTLKRFRLEEIDDNKENEHPGKRHKSTQTKLERMKSTRLEDEVELLQYRMSLQSWNLQYLEKENKQLTLDCKSLADLLTKLIQAHRTAPSSYVISILDDVKKTLNQVNSYAAWRVKLVYFRRSEISLLWLLTMEISARSVKLSIQESDILKLILEFLEKRDFAYTQVALERESGVVNGCFGEDILFFRQLILQGHWDDALDYLKPLKDPHLQIDLKPARFIILKQKFLELLCLREGLFYDNSGTLRDHGDESVIDQVLSCLNELEPECPTQAEYNSLALLLTLPQLDRHPEYRDWNPSLGRLRCFKQLYTILTPLIQQLNLTNPCGTLGQAKGDRLLQLLIKGILYEACEDFCAAMATENNAQMHLHGLIDGKAFLITTFGGLH</sequence>
<evidence type="ECO:0000313" key="10">
    <source>
        <dbReference type="WBParaSite" id="HNAJ_0000007801-mRNA-1"/>
    </source>
</evidence>
<evidence type="ECO:0000259" key="7">
    <source>
        <dbReference type="PROSITE" id="PS50897"/>
    </source>
</evidence>
<dbReference type="GO" id="GO:0008017">
    <property type="term" value="F:microtubule binding"/>
    <property type="evidence" value="ECO:0007669"/>
    <property type="project" value="InterPro"/>
</dbReference>